<proteinExistence type="predicted"/>
<evidence type="ECO:0000313" key="2">
    <source>
        <dbReference type="Proteomes" id="UP000789572"/>
    </source>
</evidence>
<evidence type="ECO:0000313" key="1">
    <source>
        <dbReference type="EMBL" id="CAG8656447.1"/>
    </source>
</evidence>
<accession>A0A9N9DXE1</accession>
<dbReference type="AlphaFoldDB" id="A0A9N9DXE1"/>
<gene>
    <name evidence="1" type="ORF">POCULU_LOCUS10227</name>
</gene>
<dbReference type="Proteomes" id="UP000789572">
    <property type="component" value="Unassembled WGS sequence"/>
</dbReference>
<feature type="non-terminal residue" evidence="1">
    <location>
        <position position="1"/>
    </location>
</feature>
<protein>
    <submittedName>
        <fullName evidence="1">7713_t:CDS:1</fullName>
    </submittedName>
</protein>
<sequence length="40" mass="4566">DSKLVRVMQGEEDYEQRNKHGHFTAKLLEVPKGASEVLLL</sequence>
<organism evidence="1 2">
    <name type="scientific">Paraglomus occultum</name>
    <dbReference type="NCBI Taxonomy" id="144539"/>
    <lineage>
        <taxon>Eukaryota</taxon>
        <taxon>Fungi</taxon>
        <taxon>Fungi incertae sedis</taxon>
        <taxon>Mucoromycota</taxon>
        <taxon>Glomeromycotina</taxon>
        <taxon>Glomeromycetes</taxon>
        <taxon>Paraglomerales</taxon>
        <taxon>Paraglomeraceae</taxon>
        <taxon>Paraglomus</taxon>
    </lineage>
</organism>
<name>A0A9N9DXE1_9GLOM</name>
<comment type="caution">
    <text evidence="1">The sequence shown here is derived from an EMBL/GenBank/DDBJ whole genome shotgun (WGS) entry which is preliminary data.</text>
</comment>
<keyword evidence="2" id="KW-1185">Reference proteome</keyword>
<dbReference type="EMBL" id="CAJVPJ010004877">
    <property type="protein sequence ID" value="CAG8656447.1"/>
    <property type="molecule type" value="Genomic_DNA"/>
</dbReference>
<reference evidence="1" key="1">
    <citation type="submission" date="2021-06" db="EMBL/GenBank/DDBJ databases">
        <authorList>
            <person name="Kallberg Y."/>
            <person name="Tangrot J."/>
            <person name="Rosling A."/>
        </authorList>
    </citation>
    <scope>NUCLEOTIDE SEQUENCE</scope>
    <source>
        <strain evidence="1">IA702</strain>
    </source>
</reference>